<name>A0A444Y997_ARAHY</name>
<feature type="domain" description="Transposase MuDR plant" evidence="2">
    <location>
        <begin position="45"/>
        <end position="106"/>
    </location>
</feature>
<dbReference type="InterPro" id="IPR004332">
    <property type="entry name" value="Transposase_MuDR"/>
</dbReference>
<gene>
    <name evidence="3" type="ORF">Ahy_B07g086199</name>
</gene>
<keyword evidence="4" id="KW-1185">Reference proteome</keyword>
<feature type="compositionally biased region" description="Acidic residues" evidence="1">
    <location>
        <begin position="1"/>
        <end position="12"/>
    </location>
</feature>
<sequence length="109" mass="12768">MDVDIDESDEEYVTYNNESNSTEDEKDFVSETPGEMITTNTDDGVEFRIGHRFKSKEVVMLGVKNYNIRRSDEYRVVESDREKYQVHYKQSVVGCPWSLRVALRQNVGY</sequence>
<dbReference type="EMBL" id="SDMP01000017">
    <property type="protein sequence ID" value="RYQ98483.1"/>
    <property type="molecule type" value="Genomic_DNA"/>
</dbReference>
<evidence type="ECO:0000259" key="2">
    <source>
        <dbReference type="Pfam" id="PF03108"/>
    </source>
</evidence>
<evidence type="ECO:0000313" key="3">
    <source>
        <dbReference type="EMBL" id="RYQ98483.1"/>
    </source>
</evidence>
<protein>
    <recommendedName>
        <fullName evidence="2">Transposase MuDR plant domain-containing protein</fullName>
    </recommendedName>
</protein>
<reference evidence="3 4" key="1">
    <citation type="submission" date="2019-01" db="EMBL/GenBank/DDBJ databases">
        <title>Sequencing of cultivated peanut Arachis hypogaea provides insights into genome evolution and oil improvement.</title>
        <authorList>
            <person name="Chen X."/>
        </authorList>
    </citation>
    <scope>NUCLEOTIDE SEQUENCE [LARGE SCALE GENOMIC DNA]</scope>
    <source>
        <strain evidence="4">cv. Fuhuasheng</strain>
        <tissue evidence="3">Leaves</tissue>
    </source>
</reference>
<evidence type="ECO:0000256" key="1">
    <source>
        <dbReference type="SAM" id="MobiDB-lite"/>
    </source>
</evidence>
<comment type="caution">
    <text evidence="3">The sequence shown here is derived from an EMBL/GenBank/DDBJ whole genome shotgun (WGS) entry which is preliminary data.</text>
</comment>
<feature type="region of interest" description="Disordered" evidence="1">
    <location>
        <begin position="1"/>
        <end position="41"/>
    </location>
</feature>
<dbReference type="Pfam" id="PF03108">
    <property type="entry name" value="DBD_Tnp_Mut"/>
    <property type="match status" value="1"/>
</dbReference>
<accession>A0A444Y997</accession>
<dbReference type="Proteomes" id="UP000289738">
    <property type="component" value="Chromosome B07"/>
</dbReference>
<proteinExistence type="predicted"/>
<organism evidence="3 4">
    <name type="scientific">Arachis hypogaea</name>
    <name type="common">Peanut</name>
    <dbReference type="NCBI Taxonomy" id="3818"/>
    <lineage>
        <taxon>Eukaryota</taxon>
        <taxon>Viridiplantae</taxon>
        <taxon>Streptophyta</taxon>
        <taxon>Embryophyta</taxon>
        <taxon>Tracheophyta</taxon>
        <taxon>Spermatophyta</taxon>
        <taxon>Magnoliopsida</taxon>
        <taxon>eudicotyledons</taxon>
        <taxon>Gunneridae</taxon>
        <taxon>Pentapetalae</taxon>
        <taxon>rosids</taxon>
        <taxon>fabids</taxon>
        <taxon>Fabales</taxon>
        <taxon>Fabaceae</taxon>
        <taxon>Papilionoideae</taxon>
        <taxon>50 kb inversion clade</taxon>
        <taxon>dalbergioids sensu lato</taxon>
        <taxon>Dalbergieae</taxon>
        <taxon>Pterocarpus clade</taxon>
        <taxon>Arachis</taxon>
    </lineage>
</organism>
<dbReference type="AlphaFoldDB" id="A0A444Y997"/>
<evidence type="ECO:0000313" key="4">
    <source>
        <dbReference type="Proteomes" id="UP000289738"/>
    </source>
</evidence>